<keyword evidence="2" id="KW-1185">Reference proteome</keyword>
<accession>A0ABT3T924</accession>
<reference evidence="1" key="1">
    <citation type="submission" date="2019-02" db="EMBL/GenBank/DDBJ databases">
        <authorList>
            <person name="Li S.-H."/>
        </authorList>
    </citation>
    <scope>NUCLEOTIDE SEQUENCE</scope>
    <source>
        <strain evidence="1">IMCC11814</strain>
    </source>
</reference>
<proteinExistence type="predicted"/>
<evidence type="ECO:0000313" key="1">
    <source>
        <dbReference type="EMBL" id="MCX2978675.1"/>
    </source>
</evidence>
<evidence type="ECO:0000313" key="2">
    <source>
        <dbReference type="Proteomes" id="UP001143304"/>
    </source>
</evidence>
<sequence>MSDQMLKVPRSLRRGGRLEESERSVRDTLKIIALVCRNLGIDNLAESRILDMGCGYRMAKSIIEQDILIKKYVGLDVFRDMIEFLREEVNDPRFNFHSLDIHNEMYNPQGKPLAELGALPISKESFDIIWLFSVFTHLAPHDYSEMLKLLRPYVRPGGRLVFSLFVNEVTPSGLGFISSVNKKFEEQAKENTKIFMDKFSETYNHEYATAPPFVDFDPTQPLKWAIYSREHALELVQGTGWEVESLNDPEDAIQHYMICRPV</sequence>
<dbReference type="Pfam" id="PF13489">
    <property type="entry name" value="Methyltransf_23"/>
    <property type="match status" value="1"/>
</dbReference>
<dbReference type="Gene3D" id="3.40.50.150">
    <property type="entry name" value="Vaccinia Virus protein VP39"/>
    <property type="match status" value="1"/>
</dbReference>
<dbReference type="CDD" id="cd02440">
    <property type="entry name" value="AdoMet_MTases"/>
    <property type="match status" value="1"/>
</dbReference>
<keyword evidence="1" id="KW-0489">Methyltransferase</keyword>
<organism evidence="1 2">
    <name type="scientific">Candidatus Marimicrobium litorale</name>
    <dbReference type="NCBI Taxonomy" id="2518991"/>
    <lineage>
        <taxon>Bacteria</taxon>
        <taxon>Pseudomonadati</taxon>
        <taxon>Pseudomonadota</taxon>
        <taxon>Gammaproteobacteria</taxon>
        <taxon>Cellvibrionales</taxon>
        <taxon>Halieaceae</taxon>
        <taxon>Marimicrobium</taxon>
    </lineage>
</organism>
<dbReference type="EMBL" id="SHNO01000001">
    <property type="protein sequence ID" value="MCX2978675.1"/>
    <property type="molecule type" value="Genomic_DNA"/>
</dbReference>
<dbReference type="GO" id="GO:0032259">
    <property type="term" value="P:methylation"/>
    <property type="evidence" value="ECO:0007669"/>
    <property type="project" value="UniProtKB-KW"/>
</dbReference>
<protein>
    <submittedName>
        <fullName evidence="1">Class I SAM-dependent methyltransferase</fullName>
    </submittedName>
</protein>
<dbReference type="RefSeq" id="WP_279250370.1">
    <property type="nucleotide sequence ID" value="NZ_SHNO01000001.1"/>
</dbReference>
<dbReference type="SUPFAM" id="SSF53335">
    <property type="entry name" value="S-adenosyl-L-methionine-dependent methyltransferases"/>
    <property type="match status" value="1"/>
</dbReference>
<dbReference type="PANTHER" id="PTHR43861">
    <property type="entry name" value="TRANS-ACONITATE 2-METHYLTRANSFERASE-RELATED"/>
    <property type="match status" value="1"/>
</dbReference>
<dbReference type="InterPro" id="IPR029063">
    <property type="entry name" value="SAM-dependent_MTases_sf"/>
</dbReference>
<dbReference type="PANTHER" id="PTHR43861:SF1">
    <property type="entry name" value="TRANS-ACONITATE 2-METHYLTRANSFERASE"/>
    <property type="match status" value="1"/>
</dbReference>
<keyword evidence="1" id="KW-0808">Transferase</keyword>
<comment type="caution">
    <text evidence="1">The sequence shown here is derived from an EMBL/GenBank/DDBJ whole genome shotgun (WGS) entry which is preliminary data.</text>
</comment>
<dbReference type="GO" id="GO:0008168">
    <property type="term" value="F:methyltransferase activity"/>
    <property type="evidence" value="ECO:0007669"/>
    <property type="project" value="UniProtKB-KW"/>
</dbReference>
<name>A0ABT3T924_9GAMM</name>
<gene>
    <name evidence="1" type="ORF">EYC82_15015</name>
</gene>
<dbReference type="Proteomes" id="UP001143304">
    <property type="component" value="Unassembled WGS sequence"/>
</dbReference>